<accession>Q7V306</accession>
<name>Q7V306_PROMP</name>
<dbReference type="SUPFAM" id="SSF52540">
    <property type="entry name" value="P-loop containing nucleoside triphosphate hydrolases"/>
    <property type="match status" value="1"/>
</dbReference>
<evidence type="ECO:0000313" key="6">
    <source>
        <dbReference type="Proteomes" id="UP000001026"/>
    </source>
</evidence>
<feature type="domain" description="ABC transporter" evidence="4">
    <location>
        <begin position="19"/>
        <end position="260"/>
    </location>
</feature>
<dbReference type="EMBL" id="BX548174">
    <property type="protein sequence ID" value="CAE18749.1"/>
    <property type="molecule type" value="Genomic_DNA"/>
</dbReference>
<keyword evidence="1" id="KW-0813">Transport</keyword>
<dbReference type="PANTHER" id="PTHR43023">
    <property type="entry name" value="PROTEIN TRIGALACTOSYLDIACYLGLYCEROL 3, CHLOROPLASTIC"/>
    <property type="match status" value="1"/>
</dbReference>
<dbReference type="PANTHER" id="PTHR43023:SF3">
    <property type="entry name" value="PROTEIN TRIGALACTOSYLDIACYLGLYCEROL 3, CHLOROPLASTIC"/>
    <property type="match status" value="1"/>
</dbReference>
<dbReference type="Proteomes" id="UP000001026">
    <property type="component" value="Chromosome"/>
</dbReference>
<dbReference type="HOGENOM" id="CLU_000604_1_22_3"/>
<dbReference type="SMART" id="SM00382">
    <property type="entry name" value="AAA"/>
    <property type="match status" value="1"/>
</dbReference>
<gene>
    <name evidence="5" type="ordered locus">PMM0290</name>
</gene>
<evidence type="ECO:0000256" key="1">
    <source>
        <dbReference type="ARBA" id="ARBA00022448"/>
    </source>
</evidence>
<evidence type="ECO:0000313" key="5">
    <source>
        <dbReference type="EMBL" id="CAE18749.1"/>
    </source>
</evidence>
<evidence type="ECO:0000256" key="3">
    <source>
        <dbReference type="ARBA" id="ARBA00022840"/>
    </source>
</evidence>
<protein>
    <submittedName>
        <fullName evidence="5">Possible ABC transporter, ATP binding component</fullName>
    </submittedName>
</protein>
<reference evidence="5 6" key="1">
    <citation type="journal article" date="2003" name="Nature">
        <title>Genome divergence in two Prochlorococcus ecotypes reflects oceanic niche differentiation.</title>
        <authorList>
            <person name="Rocap G."/>
            <person name="Larimer F.W."/>
            <person name="Lamerdin J.E."/>
            <person name="Malfatti S."/>
            <person name="Chain P."/>
            <person name="Ahlgren N.A."/>
            <person name="Arellano A."/>
            <person name="Coleman M."/>
            <person name="Hauser L."/>
            <person name="Hess W.R."/>
            <person name="Johnson Z.I."/>
            <person name="Land M.L."/>
            <person name="Lindell D."/>
            <person name="Post A.F."/>
            <person name="Regala W."/>
            <person name="Shah M."/>
            <person name="Shaw S.L."/>
            <person name="Steglich C."/>
            <person name="Sullivan M.B."/>
            <person name="Ting C.S."/>
            <person name="Tolonen A."/>
            <person name="Webb E.A."/>
            <person name="Zinser E.R."/>
            <person name="Chisholm S.W."/>
        </authorList>
    </citation>
    <scope>NUCLEOTIDE SEQUENCE [LARGE SCALE GENOMIC DNA]</scope>
    <source>
        <strain evidence="6">CCMP1986 / NIES-2087 / MED4</strain>
    </source>
</reference>
<dbReference type="InterPro" id="IPR017871">
    <property type="entry name" value="ABC_transporter-like_CS"/>
</dbReference>
<dbReference type="STRING" id="59919.PMM0290"/>
<dbReference type="PROSITE" id="PS50893">
    <property type="entry name" value="ABC_TRANSPORTER_2"/>
    <property type="match status" value="1"/>
</dbReference>
<sequence>MYLKTNCFIFILKKTNHVVETNNLSISWGELNVLNKINLKLYEGEKLAIVGPSGSGKSTILKILAGLLLPTAGELSIFGQKQTYLRLDQTNPPDVRLVFQNPALLGSLTIEENVGFLLQKNKNLSKKFIHEIVRECLEEVGLFNVEKKLPNELSGGMQKRVSFARALITDQDLDKNSHPLLLFDEPTAGLDPIASSRIEDLINNTNNKANGSSIVVSHVLSTIERTSEKVVMLYGGKFRWAGSIDEFKESNDPYVFQFRNGNLAGPMQPKDI</sequence>
<keyword evidence="2" id="KW-0547">Nucleotide-binding</keyword>
<dbReference type="InterPro" id="IPR003593">
    <property type="entry name" value="AAA+_ATPase"/>
</dbReference>
<dbReference type="Pfam" id="PF00005">
    <property type="entry name" value="ABC_tran"/>
    <property type="match status" value="1"/>
</dbReference>
<proteinExistence type="predicted"/>
<dbReference type="RefSeq" id="WP_011131927.1">
    <property type="nucleotide sequence ID" value="NC_005072.1"/>
</dbReference>
<dbReference type="Gene3D" id="3.40.50.300">
    <property type="entry name" value="P-loop containing nucleotide triphosphate hydrolases"/>
    <property type="match status" value="1"/>
</dbReference>
<dbReference type="PROSITE" id="PS00211">
    <property type="entry name" value="ABC_TRANSPORTER_1"/>
    <property type="match status" value="1"/>
</dbReference>
<dbReference type="eggNOG" id="COG1127">
    <property type="taxonomic scope" value="Bacteria"/>
</dbReference>
<dbReference type="InterPro" id="IPR027417">
    <property type="entry name" value="P-loop_NTPase"/>
</dbReference>
<dbReference type="GO" id="GO:0005524">
    <property type="term" value="F:ATP binding"/>
    <property type="evidence" value="ECO:0007669"/>
    <property type="project" value="UniProtKB-KW"/>
</dbReference>
<dbReference type="InterPro" id="IPR003439">
    <property type="entry name" value="ABC_transporter-like_ATP-bd"/>
</dbReference>
<evidence type="ECO:0000256" key="2">
    <source>
        <dbReference type="ARBA" id="ARBA00022741"/>
    </source>
</evidence>
<dbReference type="KEGG" id="pmm:PMM0290"/>
<evidence type="ECO:0000259" key="4">
    <source>
        <dbReference type="PROSITE" id="PS50893"/>
    </source>
</evidence>
<dbReference type="OrthoDB" id="9802264at2"/>
<dbReference type="GO" id="GO:0016887">
    <property type="term" value="F:ATP hydrolysis activity"/>
    <property type="evidence" value="ECO:0007669"/>
    <property type="project" value="InterPro"/>
</dbReference>
<dbReference type="AlphaFoldDB" id="Q7V306"/>
<organism evidence="5 6">
    <name type="scientific">Prochlorococcus marinus subsp. pastoris (strain CCMP1986 / NIES-2087 / MED4)</name>
    <dbReference type="NCBI Taxonomy" id="59919"/>
    <lineage>
        <taxon>Bacteria</taxon>
        <taxon>Bacillati</taxon>
        <taxon>Cyanobacteriota</taxon>
        <taxon>Cyanophyceae</taxon>
        <taxon>Synechococcales</taxon>
        <taxon>Prochlorococcaceae</taxon>
        <taxon>Prochlorococcus</taxon>
    </lineage>
</organism>
<keyword evidence="3" id="KW-0067">ATP-binding</keyword>